<accession>A0A0A2XXK3</accession>
<dbReference type="GO" id="GO:0030170">
    <property type="term" value="F:pyridoxal phosphate binding"/>
    <property type="evidence" value="ECO:0007669"/>
    <property type="project" value="InterPro"/>
</dbReference>
<dbReference type="InterPro" id="IPR049704">
    <property type="entry name" value="Aminotrans_3_PPA_site"/>
</dbReference>
<evidence type="ECO:0000256" key="5">
    <source>
        <dbReference type="ARBA" id="ARBA00022898"/>
    </source>
</evidence>
<dbReference type="AlphaFoldDB" id="A0A0A2XXK3"/>
<name>A0A0A2XXK3_9PAST</name>
<dbReference type="PROSITE" id="PS00600">
    <property type="entry name" value="AA_TRANSFER_CLASS_3"/>
    <property type="match status" value="1"/>
</dbReference>
<evidence type="ECO:0000313" key="7">
    <source>
        <dbReference type="EMBL" id="KGQ29929.1"/>
    </source>
</evidence>
<proteinExistence type="inferred from homology"/>
<dbReference type="GO" id="GO:0009448">
    <property type="term" value="P:gamma-aminobutyric acid metabolic process"/>
    <property type="evidence" value="ECO:0007669"/>
    <property type="project" value="InterPro"/>
</dbReference>
<dbReference type="Proteomes" id="UP000030418">
    <property type="component" value="Unassembled WGS sequence"/>
</dbReference>
<keyword evidence="5 6" id="KW-0663">Pyridoxal phosphate</keyword>
<dbReference type="InterPro" id="IPR005814">
    <property type="entry name" value="Aminotrans_3"/>
</dbReference>
<dbReference type="FunFam" id="3.40.640.10:FF:000013">
    <property type="entry name" value="4-aminobutyrate aminotransferase"/>
    <property type="match status" value="1"/>
</dbReference>
<dbReference type="PANTHER" id="PTHR11986:SF58">
    <property type="entry name" value="LEUCINE_METHIONINE RACEMASE"/>
    <property type="match status" value="1"/>
</dbReference>
<comment type="caution">
    <text evidence="7">The sequence shown here is derived from an EMBL/GenBank/DDBJ whole genome shotgun (WGS) entry which is preliminary data.</text>
</comment>
<evidence type="ECO:0000256" key="1">
    <source>
        <dbReference type="ARBA" id="ARBA00001933"/>
    </source>
</evidence>
<dbReference type="InterPro" id="IPR015424">
    <property type="entry name" value="PyrdxlP-dep_Trfase"/>
</dbReference>
<dbReference type="InterPro" id="IPR050103">
    <property type="entry name" value="Class-III_PLP-dep_AT"/>
</dbReference>
<keyword evidence="4 7" id="KW-0808">Transferase</keyword>
<evidence type="ECO:0000256" key="4">
    <source>
        <dbReference type="ARBA" id="ARBA00022679"/>
    </source>
</evidence>
<dbReference type="PANTHER" id="PTHR11986">
    <property type="entry name" value="AMINOTRANSFERASE CLASS III"/>
    <property type="match status" value="1"/>
</dbReference>
<dbReference type="Pfam" id="PF00202">
    <property type="entry name" value="Aminotran_3"/>
    <property type="match status" value="1"/>
</dbReference>
<dbReference type="GO" id="GO:0034386">
    <property type="term" value="F:4-aminobutyrate:2-oxoglutarate transaminase activity"/>
    <property type="evidence" value="ECO:0007669"/>
    <property type="project" value="UniProtKB-EC"/>
</dbReference>
<comment type="similarity">
    <text evidence="2 6">Belongs to the class-III pyridoxal-phosphate-dependent aminotransferase family.</text>
</comment>
<dbReference type="GO" id="GO:0042802">
    <property type="term" value="F:identical protein binding"/>
    <property type="evidence" value="ECO:0007669"/>
    <property type="project" value="TreeGrafter"/>
</dbReference>
<gene>
    <name evidence="7" type="ORF">P375_11610</name>
</gene>
<dbReference type="InterPro" id="IPR015422">
    <property type="entry name" value="PyrdxlP-dep_Trfase_small"/>
</dbReference>
<dbReference type="SUPFAM" id="SSF53383">
    <property type="entry name" value="PLP-dependent transferases"/>
    <property type="match status" value="1"/>
</dbReference>
<comment type="cofactor">
    <cofactor evidence="1">
        <name>pyridoxal 5'-phosphate</name>
        <dbReference type="ChEBI" id="CHEBI:597326"/>
    </cofactor>
</comment>
<organism evidence="7 8">
    <name type="scientific">Gallibacterium genomosp. 2</name>
    <dbReference type="NCBI Taxonomy" id="155517"/>
    <lineage>
        <taxon>Bacteria</taxon>
        <taxon>Pseudomonadati</taxon>
        <taxon>Pseudomonadota</taxon>
        <taxon>Gammaproteobacteria</taxon>
        <taxon>Pasteurellales</taxon>
        <taxon>Pasteurellaceae</taxon>
        <taxon>Gallibacterium</taxon>
    </lineage>
</organism>
<evidence type="ECO:0000313" key="8">
    <source>
        <dbReference type="Proteomes" id="UP000030418"/>
    </source>
</evidence>
<dbReference type="RefSeq" id="WP_039137124.1">
    <property type="nucleotide sequence ID" value="NZ_JPXY01000063.1"/>
</dbReference>
<dbReference type="PIRSF" id="PIRSF000521">
    <property type="entry name" value="Transaminase_4ab_Lys_Orn"/>
    <property type="match status" value="1"/>
</dbReference>
<dbReference type="EC" id="2.6.1.19" evidence="7"/>
<dbReference type="CDD" id="cd00610">
    <property type="entry name" value="OAT_like"/>
    <property type="match status" value="1"/>
</dbReference>
<keyword evidence="3 7" id="KW-0032">Aminotransferase</keyword>
<keyword evidence="8" id="KW-1185">Reference proteome</keyword>
<dbReference type="InterPro" id="IPR004632">
    <property type="entry name" value="4NH2But_aminotransferase_bac"/>
</dbReference>
<dbReference type="InterPro" id="IPR015421">
    <property type="entry name" value="PyrdxlP-dep_Trfase_major"/>
</dbReference>
<dbReference type="Gene3D" id="3.90.1150.10">
    <property type="entry name" value="Aspartate Aminotransferase, domain 1"/>
    <property type="match status" value="1"/>
</dbReference>
<dbReference type="NCBIfam" id="TIGR00700">
    <property type="entry name" value="GABAtrnsam"/>
    <property type="match status" value="1"/>
</dbReference>
<sequence length="421" mass="45529">MNDLITRMRDAIPNGASVMCDWFVDSASNAIIKTTDGREMIDFYGGIGVLNIGHCHPKVMAAVRAQLDHFSHTSFQIVPYTSYIELAERINALVPIDGKVKSQLFSTGAEAVENAVKVARAYTKRNGVIAFGGAFHGRTLLTLALTGKVNPYQADFGAMPAGIYHALYPSTTQNISVDDAIKSIKRIFKSDIAPTDVAAIILEPVQGEGGFNVCPPEFMRKVREICDEHGIVMIADEVQSGFARSGKLFAMEHFDVKPDVMTMAKSLAGGFVLSGIAGKAEILDAARRGGLGGTYAGNPLGVAAALSVLDVIKEEKILERSQLLGDRLRKFLADLNAPEVTDIRGLGSMIAVEFGDDENPNSAFASKVQKIAMENNLVLLTCGVHGNVIRFLYPITIEDELFDRALLILKNAIEQARKELA</sequence>
<evidence type="ECO:0000256" key="3">
    <source>
        <dbReference type="ARBA" id="ARBA00022576"/>
    </source>
</evidence>
<reference evidence="7 8" key="1">
    <citation type="submission" date="2014-08" db="EMBL/GenBank/DDBJ databases">
        <title>Chaperone-usher fimbriae in a diverse selection of Gallibacterium genomes.</title>
        <authorList>
            <person name="Kudirkiene E."/>
            <person name="Bager R.J."/>
            <person name="Johnson T.J."/>
            <person name="Bojesen A.M."/>
        </authorList>
    </citation>
    <scope>NUCLEOTIDE SEQUENCE [LARGE SCALE GENOMIC DNA]</scope>
    <source>
        <strain evidence="7 8">CCM5976</strain>
    </source>
</reference>
<dbReference type="Gene3D" id="3.40.640.10">
    <property type="entry name" value="Type I PLP-dependent aspartate aminotransferase-like (Major domain)"/>
    <property type="match status" value="1"/>
</dbReference>
<evidence type="ECO:0000256" key="2">
    <source>
        <dbReference type="ARBA" id="ARBA00008954"/>
    </source>
</evidence>
<evidence type="ECO:0000256" key="6">
    <source>
        <dbReference type="RuleBase" id="RU003560"/>
    </source>
</evidence>
<dbReference type="EMBL" id="JPXY01000063">
    <property type="protein sequence ID" value="KGQ29929.1"/>
    <property type="molecule type" value="Genomic_DNA"/>
</dbReference>
<protein>
    <submittedName>
        <fullName evidence="7">4-aminobutyrate aminotransferase</fullName>
        <ecNumber evidence="7">2.6.1.19</ecNumber>
    </submittedName>
</protein>